<name>A0ABP0G4A7_CLALP</name>
<evidence type="ECO:0000313" key="2">
    <source>
        <dbReference type="EMBL" id="CAK8686648.1"/>
    </source>
</evidence>
<dbReference type="Gene3D" id="1.20.1070.10">
    <property type="entry name" value="Rhodopsin 7-helix transmembrane proteins"/>
    <property type="match status" value="1"/>
</dbReference>
<proteinExistence type="predicted"/>
<accession>A0ABP0G4A7</accession>
<keyword evidence="1" id="KW-0472">Membrane</keyword>
<evidence type="ECO:0000256" key="1">
    <source>
        <dbReference type="SAM" id="Phobius"/>
    </source>
</evidence>
<feature type="transmembrane region" description="Helical" evidence="1">
    <location>
        <begin position="123"/>
        <end position="143"/>
    </location>
</feature>
<feature type="transmembrane region" description="Helical" evidence="1">
    <location>
        <begin position="197"/>
        <end position="216"/>
    </location>
</feature>
<dbReference type="Proteomes" id="UP001642483">
    <property type="component" value="Unassembled WGS sequence"/>
</dbReference>
<reference evidence="2 3" key="1">
    <citation type="submission" date="2024-02" db="EMBL/GenBank/DDBJ databases">
        <authorList>
            <person name="Daric V."/>
            <person name="Darras S."/>
        </authorList>
    </citation>
    <scope>NUCLEOTIDE SEQUENCE [LARGE SCALE GENOMIC DNA]</scope>
</reference>
<feature type="transmembrane region" description="Helical" evidence="1">
    <location>
        <begin position="418"/>
        <end position="439"/>
    </location>
</feature>
<gene>
    <name evidence="2" type="ORF">CVLEPA_LOCUS18581</name>
</gene>
<comment type="caution">
    <text evidence="2">The sequence shown here is derived from an EMBL/GenBank/DDBJ whole genome shotgun (WGS) entry which is preliminary data.</text>
</comment>
<keyword evidence="3" id="KW-1185">Reference proteome</keyword>
<keyword evidence="1" id="KW-0812">Transmembrane</keyword>
<dbReference type="SUPFAM" id="SSF81321">
    <property type="entry name" value="Family A G protein-coupled receptor-like"/>
    <property type="match status" value="1"/>
</dbReference>
<sequence>MNESFWTNVTNRKYNCEPQDSTFLKYYVISPILQILLNLIPLLAIFTRGKRLSKIDSVYVFVKSALCANCLLATMSAYLIFNYIFAFERPHGQKNKTTKEIYRFDQSDSFHQFIMHWYAFRKSFTICLLLVMCNCVAGLTYALKKKLFLANLPQDSVKRTESFRNVVGISGLSKFFASNKSQTDSPKMQRKAYSKRAKAVAFVAVTWSAAVTLSIAGMAKWNCLEHCLCLPAYYLFSNCASEMSHCSRQWMPSSDSFVIAIVTLWIFEVIFISVILFKSVRAFYRNENPAGSATEIIIDVPLDVTPAKIIPRADCTLNFRDSRKLPQWKNNLPFSMRKEGFGSMRRVQKQREIRSVVIEEPRAPDNVNDVVQTSAPFSVARSLAINDQIDVVDRRKARSNTTFSMAPVAPRLSPSLKLVILLSVLVILCTTPAVTFYSLDLYLSERIKPLAIYIDMTVNISISFYCIACPILMVKYLAGLKKALIKMLLKCDITRIQVPKDGS</sequence>
<protein>
    <recommendedName>
        <fullName evidence="4">G-protein coupled receptors family 1 profile domain-containing protein</fullName>
    </recommendedName>
</protein>
<organism evidence="2 3">
    <name type="scientific">Clavelina lepadiformis</name>
    <name type="common">Light-bulb sea squirt</name>
    <name type="synonym">Ascidia lepadiformis</name>
    <dbReference type="NCBI Taxonomy" id="159417"/>
    <lineage>
        <taxon>Eukaryota</taxon>
        <taxon>Metazoa</taxon>
        <taxon>Chordata</taxon>
        <taxon>Tunicata</taxon>
        <taxon>Ascidiacea</taxon>
        <taxon>Aplousobranchia</taxon>
        <taxon>Clavelinidae</taxon>
        <taxon>Clavelina</taxon>
    </lineage>
</organism>
<feature type="transmembrane region" description="Helical" evidence="1">
    <location>
        <begin position="58"/>
        <end position="81"/>
    </location>
</feature>
<keyword evidence="1" id="KW-1133">Transmembrane helix</keyword>
<evidence type="ECO:0000313" key="3">
    <source>
        <dbReference type="Proteomes" id="UP001642483"/>
    </source>
</evidence>
<evidence type="ECO:0008006" key="4">
    <source>
        <dbReference type="Google" id="ProtNLM"/>
    </source>
</evidence>
<feature type="transmembrane region" description="Helical" evidence="1">
    <location>
        <begin position="257"/>
        <end position="277"/>
    </location>
</feature>
<feature type="transmembrane region" description="Helical" evidence="1">
    <location>
        <begin position="451"/>
        <end position="478"/>
    </location>
</feature>
<feature type="transmembrane region" description="Helical" evidence="1">
    <location>
        <begin position="26"/>
        <end position="46"/>
    </location>
</feature>
<dbReference type="EMBL" id="CAWYQH010000102">
    <property type="protein sequence ID" value="CAK8686648.1"/>
    <property type="molecule type" value="Genomic_DNA"/>
</dbReference>